<reference evidence="1 2" key="1">
    <citation type="submission" date="2019-02" db="EMBL/GenBank/DDBJ databases">
        <title>Deep-cultivation of Planctomycetes and their phenomic and genomic characterization uncovers novel biology.</title>
        <authorList>
            <person name="Wiegand S."/>
            <person name="Jogler M."/>
            <person name="Boedeker C."/>
            <person name="Pinto D."/>
            <person name="Vollmers J."/>
            <person name="Rivas-Marin E."/>
            <person name="Kohn T."/>
            <person name="Peeters S.H."/>
            <person name="Heuer A."/>
            <person name="Rast P."/>
            <person name="Oberbeckmann S."/>
            <person name="Bunk B."/>
            <person name="Jeske O."/>
            <person name="Meyerdierks A."/>
            <person name="Storesund J.E."/>
            <person name="Kallscheuer N."/>
            <person name="Luecker S."/>
            <person name="Lage O.M."/>
            <person name="Pohl T."/>
            <person name="Merkel B.J."/>
            <person name="Hornburger P."/>
            <person name="Mueller R.-W."/>
            <person name="Bruemmer F."/>
            <person name="Labrenz M."/>
            <person name="Spormann A.M."/>
            <person name="Op den Camp H."/>
            <person name="Overmann J."/>
            <person name="Amann R."/>
            <person name="Jetten M.S.M."/>
            <person name="Mascher T."/>
            <person name="Medema M.H."/>
            <person name="Devos D.P."/>
            <person name="Kaster A.-K."/>
            <person name="Ovreas L."/>
            <person name="Rohde M."/>
            <person name="Galperin M.Y."/>
            <person name="Jogler C."/>
        </authorList>
    </citation>
    <scope>NUCLEOTIDE SEQUENCE [LARGE SCALE GENOMIC DNA]</scope>
    <source>
        <strain evidence="1 2">Pla163</strain>
    </source>
</reference>
<dbReference type="SUPFAM" id="SSF51735">
    <property type="entry name" value="NAD(P)-binding Rossmann-fold domains"/>
    <property type="match status" value="1"/>
</dbReference>
<proteinExistence type="predicted"/>
<sequence length="226" mass="23958">MEPKTWIVTGANRGIGLEFVRQLQARGEDVIATARDPEAATELCELGVRVEQLDVADPVSVAGFAALLEGESVDVLLNNAGAMERAGDLGSIDYDLMRRQFDVNTLGPLRMVEAALPALRLGGRKLIATLTSKMGSITDNTSGGSYAYRTSKTALNMVNRSVSVDLAGEGFTCVVLHPGWAQTAMGGENAPLDVAASVTGMLKVLDGADAGHNGRFFNYDGEELPW</sequence>
<protein>
    <submittedName>
        <fullName evidence="1">C-factor</fullName>
    </submittedName>
</protein>
<dbReference type="InterPro" id="IPR036291">
    <property type="entry name" value="NAD(P)-bd_dom_sf"/>
</dbReference>
<dbReference type="InterPro" id="IPR052184">
    <property type="entry name" value="SDR_enzymes"/>
</dbReference>
<dbReference type="Gene3D" id="3.40.50.720">
    <property type="entry name" value="NAD(P)-binding Rossmann-like Domain"/>
    <property type="match status" value="1"/>
</dbReference>
<accession>A0A518CXJ8</accession>
<name>A0A518CXJ8_9BACT</name>
<keyword evidence="2" id="KW-1185">Reference proteome</keyword>
<evidence type="ECO:0000313" key="1">
    <source>
        <dbReference type="EMBL" id="QDU83938.1"/>
    </source>
</evidence>
<dbReference type="RefSeq" id="WP_145184557.1">
    <property type="nucleotide sequence ID" value="NZ_CP036290.1"/>
</dbReference>
<dbReference type="OrthoDB" id="5786478at2"/>
<evidence type="ECO:0000313" key="2">
    <source>
        <dbReference type="Proteomes" id="UP000319342"/>
    </source>
</evidence>
<gene>
    <name evidence="1" type="primary">csgA</name>
    <name evidence="1" type="ORF">Pla163_10390</name>
</gene>
<dbReference type="PANTHER" id="PTHR45458">
    <property type="entry name" value="SHORT-CHAIN DEHYDROGENASE/REDUCTASE SDR"/>
    <property type="match status" value="1"/>
</dbReference>
<dbReference type="PRINTS" id="PR00081">
    <property type="entry name" value="GDHRDH"/>
</dbReference>
<dbReference type="EMBL" id="CP036290">
    <property type="protein sequence ID" value="QDU83938.1"/>
    <property type="molecule type" value="Genomic_DNA"/>
</dbReference>
<dbReference type="GO" id="GO:0016616">
    <property type="term" value="F:oxidoreductase activity, acting on the CH-OH group of donors, NAD or NADP as acceptor"/>
    <property type="evidence" value="ECO:0007669"/>
    <property type="project" value="TreeGrafter"/>
</dbReference>
<dbReference type="Pfam" id="PF00106">
    <property type="entry name" value="adh_short"/>
    <property type="match status" value="1"/>
</dbReference>
<dbReference type="AlphaFoldDB" id="A0A518CXJ8"/>
<dbReference type="PANTHER" id="PTHR45458:SF1">
    <property type="entry name" value="SHORT CHAIN DEHYDROGENASE"/>
    <property type="match status" value="1"/>
</dbReference>
<dbReference type="CDD" id="cd05325">
    <property type="entry name" value="carb_red_sniffer_like_SDR_c"/>
    <property type="match status" value="1"/>
</dbReference>
<dbReference type="Proteomes" id="UP000319342">
    <property type="component" value="Chromosome"/>
</dbReference>
<organism evidence="1 2">
    <name type="scientific">Rohdeia mirabilis</name>
    <dbReference type="NCBI Taxonomy" id="2528008"/>
    <lineage>
        <taxon>Bacteria</taxon>
        <taxon>Pseudomonadati</taxon>
        <taxon>Planctomycetota</taxon>
        <taxon>Planctomycetia</taxon>
        <taxon>Planctomycetia incertae sedis</taxon>
        <taxon>Rohdeia</taxon>
    </lineage>
</organism>
<dbReference type="InterPro" id="IPR002347">
    <property type="entry name" value="SDR_fam"/>
</dbReference>